<comment type="similarity">
    <text evidence="2">Belongs to the peptidase M13 family.</text>
</comment>
<accession>W7XYF6</accession>
<dbReference type="Gene3D" id="1.10.1380.10">
    <property type="entry name" value="Neutral endopeptidase , domain2"/>
    <property type="match status" value="1"/>
</dbReference>
<keyword evidence="7" id="KW-0482">Metalloprotease</keyword>
<dbReference type="PRINTS" id="PR00786">
    <property type="entry name" value="NEPRILYSIN"/>
</dbReference>
<dbReference type="CDD" id="cd08662">
    <property type="entry name" value="M13"/>
    <property type="match status" value="1"/>
</dbReference>
<proteinExistence type="inferred from homology"/>
<dbReference type="InterPro" id="IPR008753">
    <property type="entry name" value="Peptidase_M13_N"/>
</dbReference>
<dbReference type="Proteomes" id="UP000019402">
    <property type="component" value="Unassembled WGS sequence"/>
</dbReference>
<keyword evidence="4" id="KW-0479">Metal-binding</keyword>
<dbReference type="InterPro" id="IPR024079">
    <property type="entry name" value="MetalloPept_cat_dom_sf"/>
</dbReference>
<dbReference type="PANTHER" id="PTHR11733">
    <property type="entry name" value="ZINC METALLOPROTEASE FAMILY M13 NEPRILYSIN-RELATED"/>
    <property type="match status" value="1"/>
</dbReference>
<evidence type="ECO:0000256" key="2">
    <source>
        <dbReference type="ARBA" id="ARBA00007357"/>
    </source>
</evidence>
<name>W7XYF6_9BACT</name>
<keyword evidence="5" id="KW-0378">Hydrolase</keyword>
<dbReference type="eggNOG" id="COG3590">
    <property type="taxonomic scope" value="Bacteria"/>
</dbReference>
<gene>
    <name evidence="10" type="ORF">JCM21142_52314</name>
</gene>
<comment type="caution">
    <text evidence="10">The sequence shown here is derived from an EMBL/GenBank/DDBJ whole genome shotgun (WGS) entry which is preliminary data.</text>
</comment>
<dbReference type="InterPro" id="IPR042089">
    <property type="entry name" value="Peptidase_M13_dom_2"/>
</dbReference>
<dbReference type="STRING" id="869213.GCA_000517085_01721"/>
<dbReference type="Pfam" id="PF01431">
    <property type="entry name" value="Peptidase_M13"/>
    <property type="match status" value="1"/>
</dbReference>
<feature type="domain" description="Peptidase M13 C-terminal" evidence="8">
    <location>
        <begin position="476"/>
        <end position="673"/>
    </location>
</feature>
<evidence type="ECO:0000256" key="6">
    <source>
        <dbReference type="ARBA" id="ARBA00022833"/>
    </source>
</evidence>
<dbReference type="GO" id="GO:0016485">
    <property type="term" value="P:protein processing"/>
    <property type="evidence" value="ECO:0007669"/>
    <property type="project" value="TreeGrafter"/>
</dbReference>
<dbReference type="RefSeq" id="WP_027471474.1">
    <property type="nucleotide sequence ID" value="NZ_BAMD01000027.1"/>
</dbReference>
<evidence type="ECO:0000256" key="7">
    <source>
        <dbReference type="ARBA" id="ARBA00023049"/>
    </source>
</evidence>
<comment type="cofactor">
    <cofactor evidence="1">
        <name>Zn(2+)</name>
        <dbReference type="ChEBI" id="CHEBI:29105"/>
    </cofactor>
</comment>
<keyword evidence="6" id="KW-0862">Zinc</keyword>
<feature type="domain" description="Peptidase M13 N-terminal" evidence="9">
    <location>
        <begin position="45"/>
        <end position="424"/>
    </location>
</feature>
<dbReference type="GO" id="GO:0004222">
    <property type="term" value="F:metalloendopeptidase activity"/>
    <property type="evidence" value="ECO:0007669"/>
    <property type="project" value="InterPro"/>
</dbReference>
<evidence type="ECO:0000256" key="1">
    <source>
        <dbReference type="ARBA" id="ARBA00001947"/>
    </source>
</evidence>
<evidence type="ECO:0000256" key="5">
    <source>
        <dbReference type="ARBA" id="ARBA00022801"/>
    </source>
</evidence>
<dbReference type="InterPro" id="IPR018497">
    <property type="entry name" value="Peptidase_M13_C"/>
</dbReference>
<organism evidence="10 11">
    <name type="scientific">Saccharicrinis fermentans DSM 9555 = JCM 21142</name>
    <dbReference type="NCBI Taxonomy" id="869213"/>
    <lineage>
        <taxon>Bacteria</taxon>
        <taxon>Pseudomonadati</taxon>
        <taxon>Bacteroidota</taxon>
        <taxon>Bacteroidia</taxon>
        <taxon>Marinilabiliales</taxon>
        <taxon>Marinilabiliaceae</taxon>
        <taxon>Saccharicrinis</taxon>
    </lineage>
</organism>
<dbReference type="Pfam" id="PF05649">
    <property type="entry name" value="Peptidase_M13_N"/>
    <property type="match status" value="1"/>
</dbReference>
<evidence type="ECO:0000313" key="11">
    <source>
        <dbReference type="Proteomes" id="UP000019402"/>
    </source>
</evidence>
<protein>
    <submittedName>
        <fullName evidence="10">Neutral endopeptidase</fullName>
    </submittedName>
</protein>
<dbReference type="SUPFAM" id="SSF55486">
    <property type="entry name" value="Metalloproteases ('zincins'), catalytic domain"/>
    <property type="match status" value="1"/>
</dbReference>
<dbReference type="InterPro" id="IPR000718">
    <property type="entry name" value="Peptidase_M13"/>
</dbReference>
<dbReference type="GO" id="GO:0005886">
    <property type="term" value="C:plasma membrane"/>
    <property type="evidence" value="ECO:0007669"/>
    <property type="project" value="TreeGrafter"/>
</dbReference>
<dbReference type="GO" id="GO:0046872">
    <property type="term" value="F:metal ion binding"/>
    <property type="evidence" value="ECO:0007669"/>
    <property type="project" value="UniProtKB-KW"/>
</dbReference>
<reference evidence="10 11" key="1">
    <citation type="journal article" date="2014" name="Genome Announc.">
        <title>Draft Genome Sequence of Cytophaga fermentans JCM 21142T, a Facultative Anaerobe Isolated from Marine Mud.</title>
        <authorList>
            <person name="Starns D."/>
            <person name="Oshima K."/>
            <person name="Suda W."/>
            <person name="Iino T."/>
            <person name="Yuki M."/>
            <person name="Inoue J."/>
            <person name="Kitamura K."/>
            <person name="Iida T."/>
            <person name="Darby A."/>
            <person name="Hattori M."/>
            <person name="Ohkuma M."/>
        </authorList>
    </citation>
    <scope>NUCLEOTIDE SEQUENCE [LARGE SCALE GENOMIC DNA]</scope>
    <source>
        <strain evidence="10 11">JCM 21142</strain>
    </source>
</reference>
<dbReference type="PROSITE" id="PS51885">
    <property type="entry name" value="NEPRILYSIN"/>
    <property type="match status" value="1"/>
</dbReference>
<dbReference type="PANTHER" id="PTHR11733:SF167">
    <property type="entry name" value="FI17812P1-RELATED"/>
    <property type="match status" value="1"/>
</dbReference>
<keyword evidence="11" id="KW-1185">Reference proteome</keyword>
<keyword evidence="3" id="KW-0645">Protease</keyword>
<sequence length="680" mass="77530">MKYFSMKGWAWATLAVLAGCTPSTKKEELQVPNLSAELLNTEVSPGDDFNAYANTHWKKANPIPDDKSRYGKFDALEEDNKERLKTIFEEVTQADNQPGSIAQKISDFYKSGMDTASIEKEGLQNISFLLDKISAIKTIDDIVPVVAFLHSYQIYPFFAMYSSADPKNSNMTIADIYQTGLGLPDRDYYFQDDEASKEIQDAYRAYIAKILAFSGVDEVNAELYSTQIFELEYAMAKLFYSRTENRDPFLTYNKIKGNELEANYPGFDWKSYFSGLGVERPQELNVNQVKYLKKLGVILKNNSPETISNYLKVLTIRSLSPYLSSSFVNARFEFYGKVIQGTQSMEARWKKVQTATNGALGEGIGQLFVQKFFPEKAKKRMEVLVANLRLGFKQRIEQSEWMSEDTKVAAIEKLNAIHVKIGYPSKWRDYSKLEIKPDSYVQNVLASNRFDFAYDMDKIGKPVDKDEWHMFPQTVNAYYNPSVNEIVFPAAILQPPFFYMDGDDAVNYGAIGVVIGHEMTHGFDDQGSKYDKDGNLNSWWSPKDSANFATRTKVLAEQFNQFPVKDTLFANGEFTLGENIADLGGLNISYAAYLNAIKDKEVPMIGGLNDKERFFLSYANIWAQNIREKEMIRRTKTDPHSLGKYRVNGPLPNIQAFYDAFDIDEQAKMFIPKDERAIIW</sequence>
<dbReference type="EMBL" id="BAMD01000027">
    <property type="protein sequence ID" value="GAF03635.1"/>
    <property type="molecule type" value="Genomic_DNA"/>
</dbReference>
<dbReference type="PROSITE" id="PS51257">
    <property type="entry name" value="PROKAR_LIPOPROTEIN"/>
    <property type="match status" value="1"/>
</dbReference>
<dbReference type="AlphaFoldDB" id="W7XYF6"/>
<dbReference type="Gene3D" id="3.40.390.10">
    <property type="entry name" value="Collagenase (Catalytic Domain)"/>
    <property type="match status" value="1"/>
</dbReference>
<evidence type="ECO:0000259" key="8">
    <source>
        <dbReference type="Pfam" id="PF01431"/>
    </source>
</evidence>
<evidence type="ECO:0000313" key="10">
    <source>
        <dbReference type="EMBL" id="GAF03635.1"/>
    </source>
</evidence>
<evidence type="ECO:0000256" key="3">
    <source>
        <dbReference type="ARBA" id="ARBA00022670"/>
    </source>
</evidence>
<evidence type="ECO:0000259" key="9">
    <source>
        <dbReference type="Pfam" id="PF05649"/>
    </source>
</evidence>
<evidence type="ECO:0000256" key="4">
    <source>
        <dbReference type="ARBA" id="ARBA00022723"/>
    </source>
</evidence>